<dbReference type="GO" id="GO:0005886">
    <property type="term" value="C:plasma membrane"/>
    <property type="evidence" value="ECO:0007669"/>
    <property type="project" value="TreeGrafter"/>
</dbReference>
<comment type="subcellular location">
    <subcellularLocation>
        <location evidence="1">Membrane</location>
        <topology evidence="1">Single-pass membrane protein</topology>
    </subcellularLocation>
</comment>
<dbReference type="Proteomes" id="UP000298585">
    <property type="component" value="Chromosome"/>
</dbReference>
<gene>
    <name evidence="6" type="ORF">D9V77_00430</name>
</gene>
<dbReference type="GO" id="GO:0097347">
    <property type="term" value="C:TAM protein secretion complex"/>
    <property type="evidence" value="ECO:0007669"/>
    <property type="project" value="TreeGrafter"/>
</dbReference>
<dbReference type="RefSeq" id="WP_158338009.1">
    <property type="nucleotide sequence ID" value="NZ_CP034855.1"/>
</dbReference>
<proteinExistence type="predicted"/>
<keyword evidence="2 5" id="KW-0812">Transmembrane</keyword>
<feature type="transmembrane region" description="Helical" evidence="5">
    <location>
        <begin position="12"/>
        <end position="36"/>
    </location>
</feature>
<evidence type="ECO:0000256" key="3">
    <source>
        <dbReference type="ARBA" id="ARBA00022989"/>
    </source>
</evidence>
<organism evidence="6 7">
    <name type="scientific">Buchnera aphidicola</name>
    <name type="common">Sitobion avenae</name>
    <dbReference type="NCBI Taxonomy" id="571428"/>
    <lineage>
        <taxon>Bacteria</taxon>
        <taxon>Pseudomonadati</taxon>
        <taxon>Pseudomonadota</taxon>
        <taxon>Gammaproteobacteria</taxon>
        <taxon>Enterobacterales</taxon>
        <taxon>Erwiniaceae</taxon>
        <taxon>Buchnera</taxon>
    </lineage>
</organism>
<evidence type="ECO:0000313" key="7">
    <source>
        <dbReference type="Proteomes" id="UP000298585"/>
    </source>
</evidence>
<evidence type="ECO:0000313" key="6">
    <source>
        <dbReference type="EMBL" id="QCI25318.1"/>
    </source>
</evidence>
<evidence type="ECO:0000256" key="2">
    <source>
        <dbReference type="ARBA" id="ARBA00022692"/>
    </source>
</evidence>
<sequence length="956" mass="112262">MSIYQRCLSKSLIFFSVFFVIFILFIESNIGFKWIFNFTSRFLIGLKVEEIYGNWRDFTLKNIKYNVFGISMTANSIHVILDTRSLFKKSTIFKEIETKNLMVSLEKNISSDFLEKNIFIKYPTIFKHIHVDKIFFKLPKAHIFFFNVSSGVQLINNNIILSPTHVGTVHLACSKISFKKNNILKKLNVIKKFNNTKKIYSILKFFSNKKKFFVPLNINLTSLKCNEIKLIDYKNNNLFQLELKAQIENNIFNIKKLKIASSFFTIKSYGKIFFNENHSISCLMKNIVVLPRLYNRSINLSFKANLNSHNKFIFKLKSQDLYKVQFYGSVLLNSTDYPFFIKLQSRNLFWTIKKDYIFKLNSFKAILKGKINNYFLSLKNIFTIPDYPSIFINLKGTGNLKNIFLKQVKFFLIKKKKIYKAMINLKNKIRCHREILELIGKMNILGKSHDNIYNLSIPKINLNGNIMQKKFSILGSIYYKNFNYIEIPRVKLLLGKNTLYLNGALGTKYDINSSIYANDLDYFLPNLKGVLEAKMNFRGNGIFPIMTSEILARNLNWNNVYLKKIKIVSKINSDNMFLEKMLIDIKKFYFNSFYINTLHIQTRSKNDDQNFSLLLKSRGLYINLIINGMFNKKTGNWHGFFKAINIQILGGKVTAQKNNSINYYDANNQIRNFYKKNVKTKKIFSSFLHDIKKSFFNIFNQSLVSFKSKLSIKSKLKWILGEKVSDGKIFLTGNNIKLEKNINQKIFMEKIDYINVSINLIKSNLTSKWTIKKLKNMSVFGYLNIMDIYDKKNIKSEFTIYNFPFSFINFFATNFKKVNGIFKSKIKIFGTLNQPKVLADINFKNIFIRSDNILKYMILFFPYFSGKVDAIKINQEIIMKKGSVLFTFNPVFKNSTNTEWTLLFKSKKIAVLIFPKIKLKFSSQLNLHYLLSKYDLIGYIKFSLFDFKINEKNFIF</sequence>
<keyword evidence="3 5" id="KW-1133">Transmembrane helix</keyword>
<evidence type="ECO:0000256" key="4">
    <source>
        <dbReference type="ARBA" id="ARBA00023136"/>
    </source>
</evidence>
<dbReference type="GO" id="GO:0009306">
    <property type="term" value="P:protein secretion"/>
    <property type="evidence" value="ECO:0007669"/>
    <property type="project" value="TreeGrafter"/>
</dbReference>
<evidence type="ECO:0000256" key="5">
    <source>
        <dbReference type="SAM" id="Phobius"/>
    </source>
</evidence>
<dbReference type="PANTHER" id="PTHR36985:SF1">
    <property type="entry name" value="TRANSLOCATION AND ASSEMBLY MODULE SUBUNIT TAMB"/>
    <property type="match status" value="1"/>
</dbReference>
<reference evidence="6 7" key="1">
    <citation type="submission" date="2018-12" db="EMBL/GenBank/DDBJ databases">
        <authorList>
            <person name="Chong R.A."/>
        </authorList>
    </citation>
    <scope>NUCLEOTIDE SEQUENCE [LARGE SCALE GENOMIC DNA]</scope>
    <source>
        <strain evidence="6 7">Sav</strain>
    </source>
</reference>
<protein>
    <submittedName>
        <fullName evidence="6">Translocation/assembly module TamB</fullName>
    </submittedName>
</protein>
<evidence type="ECO:0000256" key="1">
    <source>
        <dbReference type="ARBA" id="ARBA00004167"/>
    </source>
</evidence>
<dbReference type="AlphaFoldDB" id="A0A4D6YI65"/>
<reference evidence="6 7" key="2">
    <citation type="submission" date="2019-05" db="EMBL/GenBank/DDBJ databases">
        <title>Genome evolution of the obligate endosymbiont Buchnera aphidicola.</title>
        <authorList>
            <person name="Moran N.A."/>
        </authorList>
    </citation>
    <scope>NUCLEOTIDE SEQUENCE [LARGE SCALE GENOMIC DNA]</scope>
    <source>
        <strain evidence="6 7">Sav</strain>
    </source>
</reference>
<dbReference type="EMBL" id="CP034855">
    <property type="protein sequence ID" value="QCI25318.1"/>
    <property type="molecule type" value="Genomic_DNA"/>
</dbReference>
<dbReference type="OrthoDB" id="5555605at2"/>
<dbReference type="PANTHER" id="PTHR36985">
    <property type="entry name" value="TRANSLOCATION AND ASSEMBLY MODULE SUBUNIT TAMB"/>
    <property type="match status" value="1"/>
</dbReference>
<keyword evidence="4 5" id="KW-0472">Membrane</keyword>
<name>A0A4D6YI65_9GAMM</name>
<accession>A0A4D6YI65</accession>